<evidence type="ECO:0000256" key="3">
    <source>
        <dbReference type="ARBA" id="ARBA00023239"/>
    </source>
</evidence>
<dbReference type="EC" id="4.2.1.84" evidence="5"/>
<dbReference type="OrthoDB" id="3478924at2"/>
<dbReference type="Gene3D" id="2.30.30.50">
    <property type="match status" value="1"/>
</dbReference>
<gene>
    <name evidence="8" type="ORF">LAL4801_04080</name>
</gene>
<dbReference type="STRING" id="187304.B0E33_02940"/>
<feature type="domain" description="Nitrile hydratase beta subunit" evidence="6">
    <location>
        <begin position="122"/>
        <end position="217"/>
    </location>
</feature>
<evidence type="ECO:0000256" key="1">
    <source>
        <dbReference type="ARBA" id="ARBA00004042"/>
    </source>
</evidence>
<evidence type="ECO:0000259" key="6">
    <source>
        <dbReference type="Pfam" id="PF02211"/>
    </source>
</evidence>
<protein>
    <recommendedName>
        <fullName evidence="5">Nitrile hydratase subunit beta</fullName>
        <shortName evidence="5">NHase</shortName>
        <ecNumber evidence="5">4.2.1.84</ecNumber>
    </recommendedName>
</protein>
<dbReference type="SUPFAM" id="SSF50090">
    <property type="entry name" value="Electron transport accessory proteins"/>
    <property type="match status" value="1"/>
</dbReference>
<proteinExistence type="inferred from homology"/>
<dbReference type="InterPro" id="IPR024690">
    <property type="entry name" value="CN_hydtase_beta_dom_C"/>
</dbReference>
<dbReference type="RefSeq" id="WP_055658739.1">
    <property type="nucleotide sequence ID" value="NZ_CXST01000002.1"/>
</dbReference>
<dbReference type="InterPro" id="IPR042262">
    <property type="entry name" value="CN_hydtase_beta_C"/>
</dbReference>
<dbReference type="InterPro" id="IPR049054">
    <property type="entry name" value="CN_hydtase_beta-like_N"/>
</dbReference>
<dbReference type="Gene3D" id="1.10.472.20">
    <property type="entry name" value="Nitrile hydratase, beta subunit"/>
    <property type="match status" value="1"/>
</dbReference>
<dbReference type="GO" id="GO:0046914">
    <property type="term" value="F:transition metal ion binding"/>
    <property type="evidence" value="ECO:0007669"/>
    <property type="project" value="InterPro"/>
</dbReference>
<dbReference type="PIRSF" id="PIRSF001427">
    <property type="entry name" value="NHase_beta"/>
    <property type="match status" value="1"/>
</dbReference>
<dbReference type="NCBIfam" id="TIGR03888">
    <property type="entry name" value="nitrile_beta"/>
    <property type="match status" value="1"/>
</dbReference>
<reference evidence="9" key="1">
    <citation type="submission" date="2015-07" db="EMBL/GenBank/DDBJ databases">
        <authorList>
            <person name="Rodrigo-Torres Lidia"/>
            <person name="Arahal R.David."/>
        </authorList>
    </citation>
    <scope>NUCLEOTIDE SEQUENCE [LARGE SCALE GENOMIC DNA]</scope>
    <source>
        <strain evidence="9">CECT 4801</strain>
    </source>
</reference>
<dbReference type="InterPro" id="IPR003168">
    <property type="entry name" value="Nitrile_hydratase_bsu"/>
</dbReference>
<dbReference type="InterPro" id="IPR008990">
    <property type="entry name" value="Elect_transpt_acc-like_dom_sf"/>
</dbReference>
<comment type="similarity">
    <text evidence="2 5">Belongs to the nitrile hydratase subunit beta family.</text>
</comment>
<dbReference type="GO" id="GO:0018822">
    <property type="term" value="F:nitrile hydratase activity"/>
    <property type="evidence" value="ECO:0007669"/>
    <property type="project" value="UniProtKB-EC"/>
</dbReference>
<keyword evidence="9" id="KW-1185">Reference proteome</keyword>
<evidence type="ECO:0000259" key="7">
    <source>
        <dbReference type="Pfam" id="PF21006"/>
    </source>
</evidence>
<evidence type="ECO:0000256" key="4">
    <source>
        <dbReference type="ARBA" id="ARBA00044877"/>
    </source>
</evidence>
<evidence type="ECO:0000256" key="5">
    <source>
        <dbReference type="PIRNR" id="PIRNR001427"/>
    </source>
</evidence>
<comment type="function">
    <text evidence="1 5">NHase catalyzes the hydration of various nitrile compounds to the corresponding amides.</text>
</comment>
<sequence>MNGAQDLGGQMGFGPIELEENEPNFHAKWEERAFAVTLAMGATGSWTLDASRFARESLPQVTYLTSSYYEIWTRGLEKLVLSNGLVTEEELKQGRKLEAAKPVKRVLSADAVAGVLAKGAPVDREEHQPARFRVGDKVHTRRMNPEHHTRLPRYARDAVGTIEAIHGVHVFPDTNAHGEGEQPTWLYGVLFKGTDIWGPDSDPKLSLRIDLWEPYLDLAR</sequence>
<organism evidence="8 9">
    <name type="scientific">Roseibium aggregatum</name>
    <dbReference type="NCBI Taxonomy" id="187304"/>
    <lineage>
        <taxon>Bacteria</taxon>
        <taxon>Pseudomonadati</taxon>
        <taxon>Pseudomonadota</taxon>
        <taxon>Alphaproteobacteria</taxon>
        <taxon>Hyphomicrobiales</taxon>
        <taxon>Stappiaceae</taxon>
        <taxon>Roseibium</taxon>
    </lineage>
</organism>
<dbReference type="AlphaFoldDB" id="A0A0M6Y697"/>
<evidence type="ECO:0000313" key="8">
    <source>
        <dbReference type="EMBL" id="CTQ45626.1"/>
    </source>
</evidence>
<accession>A0A0M6Y697</accession>
<name>A0A0M6Y697_9HYPH</name>
<keyword evidence="3 5" id="KW-0456">Lyase</keyword>
<feature type="domain" description="Nitrile hydratase beta subunit-like N-terminal" evidence="7">
    <location>
        <begin position="1"/>
        <end position="108"/>
    </location>
</feature>
<evidence type="ECO:0000256" key="2">
    <source>
        <dbReference type="ARBA" id="ARBA00009098"/>
    </source>
</evidence>
<evidence type="ECO:0000313" key="9">
    <source>
        <dbReference type="Proteomes" id="UP000048926"/>
    </source>
</evidence>
<dbReference type="Pfam" id="PF02211">
    <property type="entry name" value="NHase_beta_C"/>
    <property type="match status" value="1"/>
</dbReference>
<comment type="catalytic activity">
    <reaction evidence="4 5">
        <text>an aliphatic primary amide = an aliphatic nitrile + H2O</text>
        <dbReference type="Rhea" id="RHEA:12673"/>
        <dbReference type="ChEBI" id="CHEBI:15377"/>
        <dbReference type="ChEBI" id="CHEBI:65285"/>
        <dbReference type="ChEBI" id="CHEBI:80291"/>
        <dbReference type="EC" id="4.2.1.84"/>
    </reaction>
</comment>
<dbReference type="Proteomes" id="UP000048926">
    <property type="component" value="Unassembled WGS sequence"/>
</dbReference>
<dbReference type="Pfam" id="PF21006">
    <property type="entry name" value="NHase_beta_N"/>
    <property type="match status" value="1"/>
</dbReference>
<dbReference type="EMBL" id="CXST01000002">
    <property type="protein sequence ID" value="CTQ45626.1"/>
    <property type="molecule type" value="Genomic_DNA"/>
</dbReference>